<evidence type="ECO:0000256" key="1">
    <source>
        <dbReference type="SAM" id="SignalP"/>
    </source>
</evidence>
<proteinExistence type="predicted"/>
<evidence type="ECO:0000259" key="2">
    <source>
        <dbReference type="PROSITE" id="PS50914"/>
    </source>
</evidence>
<feature type="domain" description="BON" evidence="2">
    <location>
        <begin position="42"/>
        <end position="109"/>
    </location>
</feature>
<gene>
    <name evidence="3" type="ORF">C7402_118100</name>
</gene>
<dbReference type="PROSITE" id="PS50914">
    <property type="entry name" value="BON"/>
    <property type="match status" value="1"/>
</dbReference>
<accession>A0ABX5KHA5</accession>
<dbReference type="Gene3D" id="3.30.1340.30">
    <property type="match status" value="1"/>
</dbReference>
<evidence type="ECO:0000313" key="3">
    <source>
        <dbReference type="EMBL" id="PVX75168.1"/>
    </source>
</evidence>
<keyword evidence="4" id="KW-1185">Reference proteome</keyword>
<dbReference type="InterPro" id="IPR007055">
    <property type="entry name" value="BON_dom"/>
</dbReference>
<keyword evidence="1" id="KW-0732">Signal</keyword>
<sequence>MNRMRSLTVAAVLMFAAGVATAQGGSPLTPESASEIIAATARNKQMVADVHAALGAAGIDTSKVKVRARDGVVTLSGRVADAAAVEAASSAAAEASGVRAVRNKLRPAH</sequence>
<name>A0ABX5KHA5_9BURK</name>
<dbReference type="Pfam" id="PF04972">
    <property type="entry name" value="BON"/>
    <property type="match status" value="1"/>
</dbReference>
<feature type="chain" id="PRO_5046365488" evidence="1">
    <location>
        <begin position="23"/>
        <end position="109"/>
    </location>
</feature>
<dbReference type="RefSeq" id="WP_116613540.1">
    <property type="nucleotide sequence ID" value="NZ_CAJZAT010000162.1"/>
</dbReference>
<feature type="signal peptide" evidence="1">
    <location>
        <begin position="1"/>
        <end position="22"/>
    </location>
</feature>
<comment type="caution">
    <text evidence="3">The sequence shown here is derived from an EMBL/GenBank/DDBJ whole genome shotgun (WGS) entry which is preliminary data.</text>
</comment>
<reference evidence="3 4" key="1">
    <citation type="submission" date="2018-05" db="EMBL/GenBank/DDBJ databases">
        <title>Genomic Encyclopedia of Type Strains, Phase IV (KMG-V): Genome sequencing to study the core and pangenomes of soil and plant-associated prokaryotes.</title>
        <authorList>
            <person name="Whitman W."/>
        </authorList>
    </citation>
    <scope>NUCLEOTIDE SEQUENCE [LARGE SCALE GENOMIC DNA]</scope>
    <source>
        <strain evidence="3 4">SCZa-39</strain>
    </source>
</reference>
<evidence type="ECO:0000313" key="4">
    <source>
        <dbReference type="Proteomes" id="UP000245712"/>
    </source>
</evidence>
<protein>
    <submittedName>
        <fullName evidence="3">BON domain-containing protein</fullName>
    </submittedName>
</protein>
<dbReference type="EMBL" id="QEOB01000018">
    <property type="protein sequence ID" value="PVX75168.1"/>
    <property type="molecule type" value="Genomic_DNA"/>
</dbReference>
<organism evidence="3 4">
    <name type="scientific">Paraburkholderia unamae</name>
    <dbReference type="NCBI Taxonomy" id="219649"/>
    <lineage>
        <taxon>Bacteria</taxon>
        <taxon>Pseudomonadati</taxon>
        <taxon>Pseudomonadota</taxon>
        <taxon>Betaproteobacteria</taxon>
        <taxon>Burkholderiales</taxon>
        <taxon>Burkholderiaceae</taxon>
        <taxon>Paraburkholderia</taxon>
    </lineage>
</organism>
<dbReference type="Proteomes" id="UP000245712">
    <property type="component" value="Unassembled WGS sequence"/>
</dbReference>